<comment type="caution">
    <text evidence="1">The sequence shown here is derived from an EMBL/GenBank/DDBJ whole genome shotgun (WGS) entry which is preliminary data.</text>
</comment>
<accession>A0ABP9KR94</accession>
<proteinExistence type="predicted"/>
<dbReference type="EMBL" id="BAABHW010000001">
    <property type="protein sequence ID" value="GAA5064159.1"/>
    <property type="molecule type" value="Genomic_DNA"/>
</dbReference>
<dbReference type="Proteomes" id="UP001499910">
    <property type="component" value="Unassembled WGS sequence"/>
</dbReference>
<sequence>MVLKNSFPPRCDLAVAKSATVMVCLEFGKPVLNGVEGVELGENQIALDTAAAFNTQVVRI</sequence>
<organism evidence="1 2">
    <name type="scientific">[Roseibacterium] beibuensis</name>
    <dbReference type="NCBI Taxonomy" id="1193142"/>
    <lineage>
        <taxon>Bacteria</taxon>
        <taxon>Pseudomonadati</taxon>
        <taxon>Pseudomonadota</taxon>
        <taxon>Alphaproteobacteria</taxon>
        <taxon>Rhodobacterales</taxon>
        <taxon>Roseobacteraceae</taxon>
        <taxon>Roseicyclus</taxon>
    </lineage>
</organism>
<keyword evidence="2" id="KW-1185">Reference proteome</keyword>
<evidence type="ECO:0000313" key="1">
    <source>
        <dbReference type="EMBL" id="GAA5064159.1"/>
    </source>
</evidence>
<protein>
    <submittedName>
        <fullName evidence="1">Uncharacterized protein</fullName>
    </submittedName>
</protein>
<evidence type="ECO:0000313" key="2">
    <source>
        <dbReference type="Proteomes" id="UP001499910"/>
    </source>
</evidence>
<gene>
    <name evidence="1" type="ORF">GCM10023209_00390</name>
</gene>
<reference evidence="2" key="1">
    <citation type="journal article" date="2019" name="Int. J. Syst. Evol. Microbiol.">
        <title>The Global Catalogue of Microorganisms (GCM) 10K type strain sequencing project: providing services to taxonomists for standard genome sequencing and annotation.</title>
        <authorList>
            <consortium name="The Broad Institute Genomics Platform"/>
            <consortium name="The Broad Institute Genome Sequencing Center for Infectious Disease"/>
            <person name="Wu L."/>
            <person name="Ma J."/>
        </authorList>
    </citation>
    <scope>NUCLEOTIDE SEQUENCE [LARGE SCALE GENOMIC DNA]</scope>
    <source>
        <strain evidence="2">JCM 18015</strain>
    </source>
</reference>
<name>A0ABP9KR94_9RHOB</name>